<protein>
    <recommendedName>
        <fullName evidence="4">F-box domain-containing protein</fullName>
    </recommendedName>
</protein>
<feature type="compositionally biased region" description="Low complexity" evidence="1">
    <location>
        <begin position="541"/>
        <end position="552"/>
    </location>
</feature>
<gene>
    <name evidence="2" type="ORF">BGZ99_004615</name>
</gene>
<feature type="region of interest" description="Disordered" evidence="1">
    <location>
        <begin position="530"/>
        <end position="552"/>
    </location>
</feature>
<reference evidence="2" key="1">
    <citation type="journal article" date="2020" name="Fungal Divers.">
        <title>Resolving the Mortierellaceae phylogeny through synthesis of multi-gene phylogenetics and phylogenomics.</title>
        <authorList>
            <person name="Vandepol N."/>
            <person name="Liber J."/>
            <person name="Desiro A."/>
            <person name="Na H."/>
            <person name="Kennedy M."/>
            <person name="Barry K."/>
            <person name="Grigoriev I.V."/>
            <person name="Miller A.N."/>
            <person name="O'Donnell K."/>
            <person name="Stajich J.E."/>
            <person name="Bonito G."/>
        </authorList>
    </citation>
    <scope>NUCLEOTIDE SEQUENCE</scope>
    <source>
        <strain evidence="2">REB-010B</strain>
    </source>
</reference>
<dbReference type="EMBL" id="JAAAIP010000029">
    <property type="protein sequence ID" value="KAG0328755.1"/>
    <property type="molecule type" value="Genomic_DNA"/>
</dbReference>
<proteinExistence type="predicted"/>
<name>A0A9P6RXQ8_9FUNG</name>
<dbReference type="PANTHER" id="PTHR13318">
    <property type="entry name" value="PARTNER OF PAIRED, ISOFORM B-RELATED"/>
    <property type="match status" value="1"/>
</dbReference>
<dbReference type="SUPFAM" id="SSF52047">
    <property type="entry name" value="RNI-like"/>
    <property type="match status" value="1"/>
</dbReference>
<dbReference type="Gene3D" id="3.80.10.10">
    <property type="entry name" value="Ribonuclease Inhibitor"/>
    <property type="match status" value="1"/>
</dbReference>
<evidence type="ECO:0000313" key="2">
    <source>
        <dbReference type="EMBL" id="KAG0328755.1"/>
    </source>
</evidence>
<dbReference type="OrthoDB" id="2383684at2759"/>
<dbReference type="AlphaFoldDB" id="A0A9P6RXQ8"/>
<keyword evidence="3" id="KW-1185">Reference proteome</keyword>
<feature type="compositionally biased region" description="Polar residues" evidence="1">
    <location>
        <begin position="530"/>
        <end position="540"/>
    </location>
</feature>
<dbReference type="GO" id="GO:0019005">
    <property type="term" value="C:SCF ubiquitin ligase complex"/>
    <property type="evidence" value="ECO:0007669"/>
    <property type="project" value="TreeGrafter"/>
</dbReference>
<comment type="caution">
    <text evidence="2">The sequence shown here is derived from an EMBL/GenBank/DDBJ whole genome shotgun (WGS) entry which is preliminary data.</text>
</comment>
<dbReference type="GO" id="GO:0031146">
    <property type="term" value="P:SCF-dependent proteasomal ubiquitin-dependent protein catabolic process"/>
    <property type="evidence" value="ECO:0007669"/>
    <property type="project" value="TreeGrafter"/>
</dbReference>
<dbReference type="Proteomes" id="UP000738325">
    <property type="component" value="Unassembled WGS sequence"/>
</dbReference>
<accession>A0A9P6RXQ8</accession>
<evidence type="ECO:0008006" key="4">
    <source>
        <dbReference type="Google" id="ProtNLM"/>
    </source>
</evidence>
<evidence type="ECO:0000256" key="1">
    <source>
        <dbReference type="SAM" id="MobiDB-lite"/>
    </source>
</evidence>
<sequence length="694" mass="79773">MLDPLLLPEIRMLVGSFLATRDILACILVCRDWSRDYKALLYRSMRLDDATLRLLPKEILREHAHYFRHLTLVEPMRLTLAALTPWINGQSGTSNSSPSSTQTSLSATCTIYSLPSLHKFSKRRSIDLTPDSRCHNLLSLDINPSIMFRKLIYEMVPKHKILTVGTDRYDIENDDFWCLQSTDACIRLIQLNPNLTSLTESWDEMSSFHRIRFATQLCRLPNNLVKVHLSRWEVTPEEFNLLIENSPKMEYLRFSKLTVKRSTGMAIGLREESHTPKSGDPMASPKNSSPIIDLRQLKMFAVSHASFELEEVLIEAPGLHALSISFSQVSFKRYVPQMSYMHPISQPRQPNNQQEPRVLWNAPQLQKLICNRTESQVATSTLFEIPLALRIVSFADYEIESKLLVSVLAAQSLQLESIRLACFSGITARDVRLILTRCPNLVNFYAPEIMMWAGDLVPVNPPSTTTGHNYEEWVCSKLERLSLYMCLDSSAVEDLSGQHDHTCHYQHPTTTDSLGTMDIDKRAQQEQQYSWQNHHFQSHPQDQQQQLQQQLQQQKQQQLHDARQLVCTMQVRDAFRNQLAKLTKLRHLDLSGEHIEKVDHVQIGLPLTIDSGMDRMATLQNLEHVAVTGWIDDMGLHEIAWMKQCWPRLTQISLLKTTSCGKSRFQNLLAHTWPELTVRDKDRSSGYCPPLYVY</sequence>
<evidence type="ECO:0000313" key="3">
    <source>
        <dbReference type="Proteomes" id="UP000738325"/>
    </source>
</evidence>
<dbReference type="InterPro" id="IPR032675">
    <property type="entry name" value="LRR_dom_sf"/>
</dbReference>
<organism evidence="2 3">
    <name type="scientific">Dissophora globulifera</name>
    <dbReference type="NCBI Taxonomy" id="979702"/>
    <lineage>
        <taxon>Eukaryota</taxon>
        <taxon>Fungi</taxon>
        <taxon>Fungi incertae sedis</taxon>
        <taxon>Mucoromycota</taxon>
        <taxon>Mortierellomycotina</taxon>
        <taxon>Mortierellomycetes</taxon>
        <taxon>Mortierellales</taxon>
        <taxon>Mortierellaceae</taxon>
        <taxon>Dissophora</taxon>
    </lineage>
</organism>